<dbReference type="EMBL" id="KV927109">
    <property type="protein sequence ID" value="PIO36855.1"/>
    <property type="molecule type" value="Genomic_DNA"/>
</dbReference>
<dbReference type="Pfam" id="PF00096">
    <property type="entry name" value="zf-C2H2"/>
    <property type="match status" value="3"/>
</dbReference>
<gene>
    <name evidence="14" type="ORF">AB205_0052380</name>
</gene>
<dbReference type="Gene3D" id="3.30.160.60">
    <property type="entry name" value="Classic Zinc Finger"/>
    <property type="match status" value="3"/>
</dbReference>
<keyword evidence="5 11" id="KW-0863">Zinc-finger</keyword>
<dbReference type="PROSITE" id="PS50157">
    <property type="entry name" value="ZINC_FINGER_C2H2_2"/>
    <property type="match status" value="3"/>
</dbReference>
<evidence type="ECO:0000259" key="13">
    <source>
        <dbReference type="PROSITE" id="PS50157"/>
    </source>
</evidence>
<feature type="non-terminal residue" evidence="14">
    <location>
        <position position="240"/>
    </location>
</feature>
<evidence type="ECO:0000256" key="12">
    <source>
        <dbReference type="SAM" id="MobiDB-lite"/>
    </source>
</evidence>
<evidence type="ECO:0000256" key="6">
    <source>
        <dbReference type="ARBA" id="ARBA00022833"/>
    </source>
</evidence>
<feature type="compositionally biased region" description="Acidic residues" evidence="12">
    <location>
        <begin position="53"/>
        <end position="63"/>
    </location>
</feature>
<evidence type="ECO:0000256" key="7">
    <source>
        <dbReference type="ARBA" id="ARBA00023015"/>
    </source>
</evidence>
<keyword evidence="3" id="KW-0479">Metal-binding</keyword>
<dbReference type="GO" id="GO:0000978">
    <property type="term" value="F:RNA polymerase II cis-regulatory region sequence-specific DNA binding"/>
    <property type="evidence" value="ECO:0007669"/>
    <property type="project" value="TreeGrafter"/>
</dbReference>
<comment type="subcellular location">
    <subcellularLocation>
        <location evidence="1">Nucleus</location>
    </subcellularLocation>
</comment>
<feature type="compositionally biased region" description="Polar residues" evidence="12">
    <location>
        <begin position="1"/>
        <end position="18"/>
    </location>
</feature>
<dbReference type="InterPro" id="IPR050589">
    <property type="entry name" value="Ikaros_C2H2-ZF"/>
</dbReference>
<dbReference type="GO" id="GO:0005634">
    <property type="term" value="C:nucleus"/>
    <property type="evidence" value="ECO:0007669"/>
    <property type="project" value="UniProtKB-SubCell"/>
</dbReference>
<dbReference type="InterPro" id="IPR013087">
    <property type="entry name" value="Znf_C2H2_type"/>
</dbReference>
<dbReference type="SMART" id="SM00355">
    <property type="entry name" value="ZnF_C2H2"/>
    <property type="match status" value="3"/>
</dbReference>
<keyword evidence="9" id="KW-0804">Transcription</keyword>
<reference evidence="14" key="1">
    <citation type="submission" date="2017-08" db="EMBL/GenBank/DDBJ databases">
        <title>Assembly of the North American Bullfrog Genome.</title>
        <authorList>
            <person name="Warren R.L."/>
            <person name="Vandervalk B.P."/>
            <person name="Kucuk E."/>
            <person name="Birol I."/>
            <person name="Helbing C."/>
            <person name="Pandoh P."/>
            <person name="Behsaz B."/>
            <person name="Mohamadi H."/>
            <person name="Chu J."/>
            <person name="Jackman S."/>
            <person name="Hammond S.A."/>
            <person name="Veldhoen N."/>
            <person name="Kirk H."/>
            <person name="Zhao Y."/>
            <person name="Coope R."/>
            <person name="Pleasance S."/>
            <person name="Moore R."/>
            <person name="Holt R."/>
        </authorList>
    </citation>
    <scope>NUCLEOTIDE SEQUENCE</scope>
    <source>
        <strain evidence="14">Bruno</strain>
        <tissue evidence="14">Liver</tissue>
    </source>
</reference>
<dbReference type="OrthoDB" id="9439903at2759"/>
<feature type="region of interest" description="Disordered" evidence="12">
    <location>
        <begin position="1"/>
        <end position="70"/>
    </location>
</feature>
<proteinExistence type="inferred from homology"/>
<dbReference type="SUPFAM" id="SSF57667">
    <property type="entry name" value="beta-beta-alpha zinc fingers"/>
    <property type="match status" value="2"/>
</dbReference>
<dbReference type="GO" id="GO:0008270">
    <property type="term" value="F:zinc ion binding"/>
    <property type="evidence" value="ECO:0007669"/>
    <property type="project" value="UniProtKB-KW"/>
</dbReference>
<evidence type="ECO:0000256" key="10">
    <source>
        <dbReference type="ARBA" id="ARBA00023242"/>
    </source>
</evidence>
<dbReference type="PROSITE" id="PS00028">
    <property type="entry name" value="ZINC_FINGER_C2H2_1"/>
    <property type="match status" value="3"/>
</dbReference>
<accession>A0A2G9S9W7</accession>
<dbReference type="PANTHER" id="PTHR24404">
    <property type="entry name" value="ZINC FINGER PROTEIN"/>
    <property type="match status" value="1"/>
</dbReference>
<evidence type="ECO:0000256" key="11">
    <source>
        <dbReference type="PROSITE-ProRule" id="PRU00042"/>
    </source>
</evidence>
<keyword evidence="6" id="KW-0862">Zinc</keyword>
<dbReference type="GO" id="GO:0006357">
    <property type="term" value="P:regulation of transcription by RNA polymerase II"/>
    <property type="evidence" value="ECO:0007669"/>
    <property type="project" value="TreeGrafter"/>
</dbReference>
<evidence type="ECO:0000256" key="3">
    <source>
        <dbReference type="ARBA" id="ARBA00022723"/>
    </source>
</evidence>
<dbReference type="FunFam" id="3.30.160.60:FF:001119">
    <property type="entry name" value="zinc finger protein 408"/>
    <property type="match status" value="1"/>
</dbReference>
<keyword evidence="4" id="KW-0677">Repeat</keyword>
<dbReference type="FunFam" id="3.30.160.60:FF:000812">
    <property type="entry name" value="zinc finger protein 23 isoform X2"/>
    <property type="match status" value="2"/>
</dbReference>
<comment type="similarity">
    <text evidence="2">Belongs to the krueppel C2H2-type zinc-finger protein family.</text>
</comment>
<evidence type="ECO:0000256" key="4">
    <source>
        <dbReference type="ARBA" id="ARBA00022737"/>
    </source>
</evidence>
<dbReference type="GO" id="GO:0003700">
    <property type="term" value="F:DNA-binding transcription factor activity"/>
    <property type="evidence" value="ECO:0007669"/>
    <property type="project" value="TreeGrafter"/>
</dbReference>
<name>A0A2G9S9W7_AQUCT</name>
<feature type="domain" description="C2H2-type" evidence="13">
    <location>
        <begin position="161"/>
        <end position="188"/>
    </location>
</feature>
<evidence type="ECO:0000313" key="14">
    <source>
        <dbReference type="EMBL" id="PIO36855.1"/>
    </source>
</evidence>
<dbReference type="AlphaFoldDB" id="A0A2G9S9W7"/>
<evidence type="ECO:0000256" key="1">
    <source>
        <dbReference type="ARBA" id="ARBA00004123"/>
    </source>
</evidence>
<feature type="domain" description="C2H2-type" evidence="13">
    <location>
        <begin position="217"/>
        <end position="240"/>
    </location>
</feature>
<keyword evidence="10" id="KW-0539">Nucleus</keyword>
<evidence type="ECO:0000256" key="5">
    <source>
        <dbReference type="ARBA" id="ARBA00022771"/>
    </source>
</evidence>
<evidence type="ECO:0000256" key="2">
    <source>
        <dbReference type="ARBA" id="ARBA00006991"/>
    </source>
</evidence>
<evidence type="ECO:0000256" key="9">
    <source>
        <dbReference type="ARBA" id="ARBA00023163"/>
    </source>
</evidence>
<keyword evidence="7" id="KW-0805">Transcription regulation</keyword>
<feature type="domain" description="C2H2-type" evidence="13">
    <location>
        <begin position="189"/>
        <end position="216"/>
    </location>
</feature>
<dbReference type="InterPro" id="IPR036236">
    <property type="entry name" value="Znf_C2H2_sf"/>
</dbReference>
<keyword evidence="8" id="KW-0238">DNA-binding</keyword>
<dbReference type="PANTHER" id="PTHR24404:SF114">
    <property type="entry name" value="KLUMPFUSS, ISOFORM B-RELATED"/>
    <property type="match status" value="1"/>
</dbReference>
<protein>
    <recommendedName>
        <fullName evidence="13">C2H2-type domain-containing protein</fullName>
    </recommendedName>
</protein>
<organism evidence="14">
    <name type="scientific">Aquarana catesbeiana</name>
    <name type="common">American bullfrog</name>
    <name type="synonym">Rana catesbeiana</name>
    <dbReference type="NCBI Taxonomy" id="8400"/>
    <lineage>
        <taxon>Eukaryota</taxon>
        <taxon>Metazoa</taxon>
        <taxon>Chordata</taxon>
        <taxon>Craniata</taxon>
        <taxon>Vertebrata</taxon>
        <taxon>Euteleostomi</taxon>
        <taxon>Amphibia</taxon>
        <taxon>Batrachia</taxon>
        <taxon>Anura</taxon>
        <taxon>Neobatrachia</taxon>
        <taxon>Ranoidea</taxon>
        <taxon>Ranidae</taxon>
        <taxon>Aquarana</taxon>
    </lineage>
</organism>
<evidence type="ECO:0000256" key="8">
    <source>
        <dbReference type="ARBA" id="ARBA00023125"/>
    </source>
</evidence>
<sequence>MMASQPSLTSPDGSSNRNPPERCPRPLYSRDSTQEHQEIPQASANMIKVEIKEEVEDPEEWETPPEISTDRRAARRVVSLEEEEGPVRIKEEEIPLNISTDGQYRTSAMEECYLDDEVMPDSEENSTMPNLHLAHHSAGLSSTPSIRRALAHKSHTGEKPYACSKCGNCYSQKDHLIVHQMSHTGKKPFSCSECGKCFTWRESLIVHQRTHAGEKPYSCSECGKCFPFKHLLLLHHRTHT</sequence>